<protein>
    <submittedName>
        <fullName evidence="1">Uncharacterized protein</fullName>
    </submittedName>
</protein>
<evidence type="ECO:0000313" key="2">
    <source>
        <dbReference type="Proteomes" id="UP000001745"/>
    </source>
</evidence>
<dbReference type="GeneID" id="8100563"/>
<dbReference type="VEuPathDB" id="FungiDB:TSTA_037170"/>
<name>B8M8I4_TALSN</name>
<sequence length="50" mass="6049">NSADKAWFRIDYLSQKVTFHYSLKWTFMVIVLRLFLSRPVQARQRPISAY</sequence>
<keyword evidence="2" id="KW-1185">Reference proteome</keyword>
<proteinExistence type="predicted"/>
<dbReference type="EMBL" id="EQ962654">
    <property type="protein sequence ID" value="EED20497.1"/>
    <property type="molecule type" value="Genomic_DNA"/>
</dbReference>
<accession>B8M8I4</accession>
<reference evidence="2" key="1">
    <citation type="journal article" date="2015" name="Genome Announc.">
        <title>Genome sequence of the AIDS-associated pathogen Penicillium marneffei (ATCC18224) and its near taxonomic relative Talaromyces stipitatus (ATCC10500).</title>
        <authorList>
            <person name="Nierman W.C."/>
            <person name="Fedorova-Abrams N.D."/>
            <person name="Andrianopoulos A."/>
        </authorList>
    </citation>
    <scope>NUCLEOTIDE SEQUENCE [LARGE SCALE GENOMIC DNA]</scope>
    <source>
        <strain evidence="2">ATCC 10500 / CBS 375.48 / QM 6759 / NRRL 1006</strain>
    </source>
</reference>
<dbReference type="InParanoid" id="B8M8I4"/>
<dbReference type="RefSeq" id="XP_002480931.1">
    <property type="nucleotide sequence ID" value="XM_002480886.1"/>
</dbReference>
<dbReference type="Proteomes" id="UP000001745">
    <property type="component" value="Unassembled WGS sequence"/>
</dbReference>
<dbReference type="AlphaFoldDB" id="B8M8I4"/>
<organism evidence="1 2">
    <name type="scientific">Talaromyces stipitatus (strain ATCC 10500 / CBS 375.48 / QM 6759 / NRRL 1006)</name>
    <name type="common">Penicillium stipitatum</name>
    <dbReference type="NCBI Taxonomy" id="441959"/>
    <lineage>
        <taxon>Eukaryota</taxon>
        <taxon>Fungi</taxon>
        <taxon>Dikarya</taxon>
        <taxon>Ascomycota</taxon>
        <taxon>Pezizomycotina</taxon>
        <taxon>Eurotiomycetes</taxon>
        <taxon>Eurotiomycetidae</taxon>
        <taxon>Eurotiales</taxon>
        <taxon>Trichocomaceae</taxon>
        <taxon>Talaromyces</taxon>
        <taxon>Talaromyces sect. Talaromyces</taxon>
    </lineage>
</organism>
<feature type="non-terminal residue" evidence="1">
    <location>
        <position position="1"/>
    </location>
</feature>
<gene>
    <name evidence="1" type="ORF">TSTA_037170</name>
</gene>
<evidence type="ECO:0000313" key="1">
    <source>
        <dbReference type="EMBL" id="EED20497.1"/>
    </source>
</evidence>
<dbReference type="HOGENOM" id="CLU_3130046_0_0_1"/>